<evidence type="ECO:0000256" key="1">
    <source>
        <dbReference type="SAM" id="MobiDB-lite"/>
    </source>
</evidence>
<accession>A0A174F2L9</accession>
<reference evidence="2 3" key="1">
    <citation type="submission" date="2015-09" db="EMBL/GenBank/DDBJ databases">
        <authorList>
            <consortium name="Pathogen Informatics"/>
        </authorList>
    </citation>
    <scope>NUCLEOTIDE SEQUENCE [LARGE SCALE GENOMIC DNA]</scope>
    <source>
        <strain evidence="2 3">2789STDY5834855</strain>
    </source>
</reference>
<proteinExistence type="predicted"/>
<dbReference type="AlphaFoldDB" id="A0A174F2L9"/>
<evidence type="ECO:0000313" key="3">
    <source>
        <dbReference type="Proteomes" id="UP000095558"/>
    </source>
</evidence>
<dbReference type="EMBL" id="CYZV01000024">
    <property type="protein sequence ID" value="CUO43178.1"/>
    <property type="molecule type" value="Genomic_DNA"/>
</dbReference>
<protein>
    <submittedName>
        <fullName evidence="2">Phage protein</fullName>
    </submittedName>
</protein>
<feature type="region of interest" description="Disordered" evidence="1">
    <location>
        <begin position="110"/>
        <end position="146"/>
    </location>
</feature>
<sequence length="240" mass="28500">MAEGWIKLHRAIQEHWLWDDEPFTRGQAFIDLLLMVNHKDKKIMFNGELIEVKKGSKITSLRQLSDRWKWSTNKVKKYLEQLQKDGMINYKSDNKKTLLTIENYGVYQGQGNTEETQKEHRSDTEENQKKFKSDAEENQKKTNKNDKEYIKNVKEREEWEEGEEEKVPSLPPLSFPTNTHKKFYEQWGEDSYMTWFMDAVVIEGEVINISSPYSFKNEILRSKYKEYLEILTGKKVEIGG</sequence>
<dbReference type="OrthoDB" id="9803393at2"/>
<dbReference type="Proteomes" id="UP000095558">
    <property type="component" value="Unassembled WGS sequence"/>
</dbReference>
<organism evidence="2 3">
    <name type="scientific">Clostridium disporicum</name>
    <dbReference type="NCBI Taxonomy" id="84024"/>
    <lineage>
        <taxon>Bacteria</taxon>
        <taxon>Bacillati</taxon>
        <taxon>Bacillota</taxon>
        <taxon>Clostridia</taxon>
        <taxon>Eubacteriales</taxon>
        <taxon>Clostridiaceae</taxon>
        <taxon>Clostridium</taxon>
    </lineage>
</organism>
<feature type="compositionally biased region" description="Basic and acidic residues" evidence="1">
    <location>
        <begin position="115"/>
        <end position="146"/>
    </location>
</feature>
<gene>
    <name evidence="2" type="ORF">ERS852470_02328</name>
</gene>
<dbReference type="RefSeq" id="WP_055277036.1">
    <property type="nucleotide sequence ID" value="NZ_CYZV01000024.1"/>
</dbReference>
<name>A0A174F2L9_9CLOT</name>
<evidence type="ECO:0000313" key="2">
    <source>
        <dbReference type="EMBL" id="CUO43178.1"/>
    </source>
</evidence>